<dbReference type="Proteomes" id="UP000199182">
    <property type="component" value="Unassembled WGS sequence"/>
</dbReference>
<evidence type="ECO:0000313" key="1">
    <source>
        <dbReference type="EMBL" id="SDM54221.1"/>
    </source>
</evidence>
<reference evidence="1 2" key="1">
    <citation type="submission" date="2016-10" db="EMBL/GenBank/DDBJ databases">
        <authorList>
            <person name="de Groot N.N."/>
        </authorList>
    </citation>
    <scope>NUCLEOTIDE SEQUENCE [LARGE SCALE GENOMIC DNA]</scope>
    <source>
        <strain evidence="1 2">CGMCC 1.5012</strain>
    </source>
</reference>
<dbReference type="AlphaFoldDB" id="A0A1G9U2U3"/>
<keyword evidence="2" id="KW-1185">Reference proteome</keyword>
<accession>A0A1G9U2U3</accession>
<gene>
    <name evidence="1" type="ORF">SAMN05192585_10156</name>
</gene>
<dbReference type="RefSeq" id="WP_242871654.1">
    <property type="nucleotide sequence ID" value="NZ_FNID01000001.1"/>
</dbReference>
<protein>
    <submittedName>
        <fullName evidence="1">Uncharacterized protein</fullName>
    </submittedName>
</protein>
<proteinExistence type="predicted"/>
<name>A0A1G9U2U3_9FIRM</name>
<evidence type="ECO:0000313" key="2">
    <source>
        <dbReference type="Proteomes" id="UP000199182"/>
    </source>
</evidence>
<organism evidence="1 2">
    <name type="scientific">Acetanaerobacterium elongatum</name>
    <dbReference type="NCBI Taxonomy" id="258515"/>
    <lineage>
        <taxon>Bacteria</taxon>
        <taxon>Bacillati</taxon>
        <taxon>Bacillota</taxon>
        <taxon>Clostridia</taxon>
        <taxon>Eubacteriales</taxon>
        <taxon>Oscillospiraceae</taxon>
        <taxon>Acetanaerobacterium</taxon>
    </lineage>
</organism>
<sequence>MTYINPRVEDQFNSLPSELKSYILQRDEKINTMADLLRILEQISEDDDERFMNFDTVASATDCTGLIPTPPISEDECDSYVELYRIHQPDNDVNNGFQQVHKGPGISQ</sequence>
<dbReference type="EMBL" id="FNID01000001">
    <property type="protein sequence ID" value="SDM54221.1"/>
    <property type="molecule type" value="Genomic_DNA"/>
</dbReference>